<dbReference type="EMBL" id="WJBD01000019">
    <property type="protein sequence ID" value="MBC3889491.1"/>
    <property type="molecule type" value="Genomic_DNA"/>
</dbReference>
<reference evidence="1" key="2">
    <citation type="submission" date="2020-10" db="EMBL/GenBank/DDBJ databases">
        <title>Comparative genomics of the Acetobacterium genus.</title>
        <authorList>
            <person name="Marshall C."/>
            <person name="May H."/>
            <person name="Norman S."/>
        </authorList>
    </citation>
    <scope>NUCLEOTIDE SEQUENCE</scope>
    <source>
        <strain evidence="1">DER-2019</strain>
    </source>
</reference>
<gene>
    <name evidence="1" type="ORF">GH810_14340</name>
</gene>
<comment type="caution">
    <text evidence="1">The sequence shown here is derived from an EMBL/GenBank/DDBJ whole genome shotgun (WGS) entry which is preliminary data.</text>
</comment>
<protein>
    <submittedName>
        <fullName evidence="1">Uncharacterized protein</fullName>
    </submittedName>
</protein>
<proteinExistence type="predicted"/>
<evidence type="ECO:0000313" key="2">
    <source>
        <dbReference type="Proteomes" id="UP000616595"/>
    </source>
</evidence>
<sequence>MIKIDMEMPESCFTCRFSIFNGFPHTLASGFYNWGCLAMDNENFLIRFSEFDPREQQNARYKACPLIEVKEKPCHNCEHKNSKNDINCRLCGTGEEDSEWEAEDGAD</sequence>
<reference evidence="1" key="1">
    <citation type="submission" date="2019-10" db="EMBL/GenBank/DDBJ databases">
        <authorList>
            <person name="Ross D.E."/>
            <person name="Gulliver D."/>
        </authorList>
    </citation>
    <scope>NUCLEOTIDE SEQUENCE</scope>
    <source>
        <strain evidence="1">DER-2019</strain>
    </source>
</reference>
<evidence type="ECO:0000313" key="1">
    <source>
        <dbReference type="EMBL" id="MBC3889491.1"/>
    </source>
</evidence>
<organism evidence="1 2">
    <name type="scientific">Acetobacterium paludosum</name>
    <dbReference type="NCBI Taxonomy" id="52693"/>
    <lineage>
        <taxon>Bacteria</taxon>
        <taxon>Bacillati</taxon>
        <taxon>Bacillota</taxon>
        <taxon>Clostridia</taxon>
        <taxon>Eubacteriales</taxon>
        <taxon>Eubacteriaceae</taxon>
        <taxon>Acetobacterium</taxon>
    </lineage>
</organism>
<dbReference type="OrthoDB" id="10007338at2"/>
<keyword evidence="2" id="KW-1185">Reference proteome</keyword>
<dbReference type="AlphaFoldDB" id="A0A923KYC3"/>
<name>A0A923KYC3_9FIRM</name>
<dbReference type="Proteomes" id="UP000616595">
    <property type="component" value="Unassembled WGS sequence"/>
</dbReference>
<dbReference type="RefSeq" id="WP_148568486.1">
    <property type="nucleotide sequence ID" value="NZ_RXYA01000018.1"/>
</dbReference>
<accession>A0A923KYC3</accession>